<proteinExistence type="predicted"/>
<dbReference type="Proteomes" id="UP000241507">
    <property type="component" value="Chromosome"/>
</dbReference>
<feature type="region of interest" description="Disordered" evidence="2">
    <location>
        <begin position="922"/>
        <end position="950"/>
    </location>
</feature>
<evidence type="ECO:0000313" key="5">
    <source>
        <dbReference type="Proteomes" id="UP000241507"/>
    </source>
</evidence>
<name>A0A2R3ZAM8_9FLAO</name>
<feature type="coiled-coil region" evidence="1">
    <location>
        <begin position="487"/>
        <end position="719"/>
    </location>
</feature>
<evidence type="ECO:0008006" key="6">
    <source>
        <dbReference type="Google" id="ProtNLM"/>
    </source>
</evidence>
<accession>A0A2R3ZAM8</accession>
<protein>
    <recommendedName>
        <fullName evidence="6">DUF4175 domain-containing protein</fullName>
    </recommendedName>
</protein>
<keyword evidence="3" id="KW-0472">Membrane</keyword>
<gene>
    <name evidence="4" type="ORF">C7S20_05915</name>
</gene>
<evidence type="ECO:0000256" key="2">
    <source>
        <dbReference type="SAM" id="MobiDB-lite"/>
    </source>
</evidence>
<evidence type="ECO:0000256" key="1">
    <source>
        <dbReference type="SAM" id="Coils"/>
    </source>
</evidence>
<reference evidence="5" key="1">
    <citation type="submission" date="2018-03" db="EMBL/GenBank/DDBJ databases">
        <title>Gramella fulva sp. nov., isolated from a dry surface of tidal flat.</title>
        <authorList>
            <person name="Hwang S.H."/>
            <person name="Hwang W.M."/>
            <person name="Kang K."/>
            <person name="Ahn T.-Y."/>
        </authorList>
    </citation>
    <scope>NUCLEOTIDE SEQUENCE [LARGE SCALE GENOMIC DNA]</scope>
    <source>
        <strain evidence="5">SH35</strain>
    </source>
</reference>
<dbReference type="RefSeq" id="WP_107014112.1">
    <property type="nucleotide sequence ID" value="NZ_CP028136.1"/>
</dbReference>
<feature type="transmembrane region" description="Helical" evidence="3">
    <location>
        <begin position="57"/>
        <end position="79"/>
    </location>
</feature>
<keyword evidence="1" id="KW-0175">Coiled coil</keyword>
<keyword evidence="3" id="KW-0812">Transmembrane</keyword>
<dbReference type="AlphaFoldDB" id="A0A2R3ZAM8"/>
<dbReference type="EMBL" id="CP028136">
    <property type="protein sequence ID" value="AVR47345.1"/>
    <property type="molecule type" value="Genomic_DNA"/>
</dbReference>
<evidence type="ECO:0000256" key="3">
    <source>
        <dbReference type="SAM" id="Phobius"/>
    </source>
</evidence>
<evidence type="ECO:0000313" key="4">
    <source>
        <dbReference type="EMBL" id="AVR47345.1"/>
    </source>
</evidence>
<keyword evidence="3" id="KW-1133">Transmembrane helix</keyword>
<dbReference type="KEGG" id="grs:C7S20_05915"/>
<dbReference type="OrthoDB" id="9812498at2"/>
<keyword evidence="5" id="KW-1185">Reference proteome</keyword>
<feature type="compositionally biased region" description="Basic and acidic residues" evidence="2">
    <location>
        <begin position="939"/>
        <end position="949"/>
    </location>
</feature>
<organism evidence="4 5">
    <name type="scientific">Christiangramia fulva</name>
    <dbReference type="NCBI Taxonomy" id="2126553"/>
    <lineage>
        <taxon>Bacteria</taxon>
        <taxon>Pseudomonadati</taxon>
        <taxon>Bacteroidota</taxon>
        <taxon>Flavobacteriia</taxon>
        <taxon>Flavobacteriales</taxon>
        <taxon>Flavobacteriaceae</taxon>
        <taxon>Christiangramia</taxon>
    </lineage>
</organism>
<feature type="transmembrane region" description="Helical" evidence="3">
    <location>
        <begin position="153"/>
        <end position="172"/>
    </location>
</feature>
<sequence>MENFERVHEKLEAFIRKYYLDRILKGSLLFLAIGLLYFLFISFVEYFFWLSTTGRMILFWSFIGIEFFLLFYFMGIPLLKLLKLSKGLDPYKASELIGRHFPEVNDKLKNLLQLKDENAKTELILASIDQRSSRLLHIPFSNAIDIKKKRREAGFLVFPVLIFLALFVAGQADSLFGSFHRIQDYSTVYLKPAPFQFLVINDKLTTREGEDYKLQVKVMGDILPGEVKIFQKNSQNLMKQISPGNFEYTFVNPQKNIPFRIVSGDVSSESKNLRVLKVPKLLDFEMEMDYPSYTGLKDEKLKGSGNYSIPEGTRVSWNFKSKNAGKINFSTGDSIYNLLVRNDRAFLQKQVKRDLDYAVSSSNQEIQNFEPLSYKLKVIKDEYPQIEVESKRDSLNADIQYFKGDLTDDYGLSKLELVYYPENSENESQVISLGINKGSFAEFHYSFPGDLTLEKGTNYYFFFRVYDNDAVNGGKASKSEVFSFYKKTDEEMASENLQEQKESIQNLKEKLQDFEESDKQLEEFSRLEKEKENLNYNDRKRFEDFLKRQKQQNRMMEKFSEKLEKDISKLEDEVVTPLEKELKERLKKNEGRLKENEELLKELQEYSEKIQKEDLGSKLEKLSKQNRNNQRNLEQILELTKQYYVEEKKQKLARDLEKLSEKQENLSEDEQNNSVEEQQKLNEEFKDFEKQMDELEKENENLKRTKDLGREEIDEEEIEKQQENAIENLKKGDKNNATQSQKNAAKNMKNMSSRMGQMAMQQQMQELQADAATLRQILDNLLTFSFEQEDLLNAFKKIQQRNPDYALKLKIQSNLRENFQHIDDSLFSLALKNPMIGEKITSEITDVQFDLHKAVERLSKNEIPQGNASQQYVITGANDLANMLSNILNSMEQMMANPQAGNGKGDEELQLPDIIQKQKQLNKKMEQEIEEGNQPANEEGQKGSKREEMNGELYEIYKQQQLLRMQMEEIRKMNGQSGNGEAEDLMKKIEDQLLDKGFDEKTLERMKQLEYQLLKYENAEKRQGMDNKRKSETNQKVFRNTLQDQINRAKEYFNSDEILNRQILPLRQIYKEKVKEYFGTSG</sequence>
<feature type="transmembrane region" description="Helical" evidence="3">
    <location>
        <begin position="28"/>
        <end position="51"/>
    </location>
</feature>